<comment type="caution">
    <text evidence="3">The sequence shown here is derived from an EMBL/GenBank/DDBJ whole genome shotgun (WGS) entry which is preliminary data.</text>
</comment>
<evidence type="ECO:0000256" key="1">
    <source>
        <dbReference type="SAM" id="MobiDB-lite"/>
    </source>
</evidence>
<dbReference type="OrthoDB" id="7888869at2"/>
<protein>
    <submittedName>
        <fullName evidence="3">ABC transporter family substrate-binding protein</fullName>
    </submittedName>
</protein>
<dbReference type="PIRSF" id="PIRSF002741">
    <property type="entry name" value="MppA"/>
    <property type="match status" value="1"/>
</dbReference>
<keyword evidence="4" id="KW-1185">Reference proteome</keyword>
<dbReference type="Gene3D" id="3.40.190.10">
    <property type="entry name" value="Periplasmic binding protein-like II"/>
    <property type="match status" value="1"/>
</dbReference>
<dbReference type="RefSeq" id="WP_120674837.1">
    <property type="nucleotide sequence ID" value="NZ_RBAL01000001.1"/>
</dbReference>
<evidence type="ECO:0000313" key="3">
    <source>
        <dbReference type="EMBL" id="RKN47053.1"/>
    </source>
</evidence>
<dbReference type="GO" id="GO:0015833">
    <property type="term" value="P:peptide transport"/>
    <property type="evidence" value="ECO:0007669"/>
    <property type="project" value="TreeGrafter"/>
</dbReference>
<dbReference type="PANTHER" id="PTHR30290">
    <property type="entry name" value="PERIPLASMIC BINDING COMPONENT OF ABC TRANSPORTER"/>
    <property type="match status" value="1"/>
</dbReference>
<feature type="compositionally biased region" description="Low complexity" evidence="1">
    <location>
        <begin position="330"/>
        <end position="362"/>
    </location>
</feature>
<evidence type="ECO:0000259" key="2">
    <source>
        <dbReference type="Pfam" id="PF00496"/>
    </source>
</evidence>
<feature type="region of interest" description="Disordered" evidence="1">
    <location>
        <begin position="38"/>
        <end position="59"/>
    </location>
</feature>
<feature type="domain" description="Solute-binding protein family 5" evidence="2">
    <location>
        <begin position="124"/>
        <end position="303"/>
    </location>
</feature>
<dbReference type="InterPro" id="IPR000914">
    <property type="entry name" value="SBP_5_dom"/>
</dbReference>
<dbReference type="AlphaFoldDB" id="A0A3A9ZFG7"/>
<name>A0A3A9ZFG7_9ACTN</name>
<dbReference type="GO" id="GO:0043190">
    <property type="term" value="C:ATP-binding cassette (ABC) transporter complex"/>
    <property type="evidence" value="ECO:0007669"/>
    <property type="project" value="InterPro"/>
</dbReference>
<dbReference type="Proteomes" id="UP000272474">
    <property type="component" value="Unassembled WGS sequence"/>
</dbReference>
<feature type="compositionally biased region" description="Gly residues" evidence="1">
    <location>
        <begin position="371"/>
        <end position="387"/>
    </location>
</feature>
<dbReference type="GO" id="GO:1904680">
    <property type="term" value="F:peptide transmembrane transporter activity"/>
    <property type="evidence" value="ECO:0007669"/>
    <property type="project" value="TreeGrafter"/>
</dbReference>
<feature type="region of interest" description="Disordered" evidence="1">
    <location>
        <begin position="293"/>
        <end position="395"/>
    </location>
</feature>
<dbReference type="Pfam" id="PF00496">
    <property type="entry name" value="SBP_bac_5"/>
    <property type="match status" value="2"/>
</dbReference>
<sequence>MAGGPARSAKRPGGAALGHLAALVAGALLVPALAGCGGDEDRDEATTKAAQSVSTSERSELRKGGTVRWAIDALPATLNAFQFDADPVTDRVAGAVLPSLFTVDGEGRPQLNPDYLRSAEITDREPKQKVVYTLNPKAKWSDGRAIGAADFTAQWKALNGEDHAFWSARNAGYERIHSIRKGPGAHQVEVTFDRPYADWKSLFTPLYPRSVTGDADRFNDGTRTELPAAAGPFEVEEVDEEGQTVTLRRNDAWWGDEALLDELVFTVVPADERRAALSAGELDVAEVQPAVADRITAAQGPQRRGGKAGAEGRRGEDPEGTGAGKGSGAGADASGTAEDPEASGPGEQGEQGSQGEQGAQEGSEGREEHGGGAQAGEGSGEGRGAPGRPGPDASLRGYTVHRAYAASATQLALNGASDELSDERVRWAIARALDRERLAAAAHDPAGLPAKPLGSHLRLLGQAGYRDNSDALGSPGAEAAEDLLEKAGWHRQAGGPPRDGKPGAGSPVRAKEGKPLQLDFVLPEGPGTAPLRRVGERIVSMLAQIGIAAKIKQVDEETYFSEHIAAGNYDLALFAWPATAYPATDFLPLFAKPQAIPGGEMLIQQNYSRVGTDYIDQLLGQAAGELDEKAHNELLNKADARIWAAAGSIPLYQRPQLVAARAQLSGVGAFGMQTPRYQDIGYRR</sequence>
<dbReference type="PANTHER" id="PTHR30290:SF65">
    <property type="entry name" value="MONOACYL PHOSPHATIDYLINOSITOL TETRAMANNOSIDE-BINDING PROTEIN LPQW-RELATED"/>
    <property type="match status" value="1"/>
</dbReference>
<reference evidence="3 4" key="1">
    <citation type="journal article" date="2014" name="Int. J. Syst. Evol. Microbiol.">
        <title>Streptomyces hoynatensis sp. nov., isolated from deep marine sediment.</title>
        <authorList>
            <person name="Veyisoglu A."/>
            <person name="Sahin N."/>
        </authorList>
    </citation>
    <scope>NUCLEOTIDE SEQUENCE [LARGE SCALE GENOMIC DNA]</scope>
    <source>
        <strain evidence="3 4">KCTC 29097</strain>
    </source>
</reference>
<accession>A0A3A9ZFG7</accession>
<gene>
    <name evidence="3" type="ORF">D7294_02405</name>
</gene>
<dbReference type="SUPFAM" id="SSF53850">
    <property type="entry name" value="Periplasmic binding protein-like II"/>
    <property type="match status" value="2"/>
</dbReference>
<dbReference type="CDD" id="cd08501">
    <property type="entry name" value="PBP2_Lpqw"/>
    <property type="match status" value="1"/>
</dbReference>
<dbReference type="GO" id="GO:0042597">
    <property type="term" value="C:periplasmic space"/>
    <property type="evidence" value="ECO:0007669"/>
    <property type="project" value="UniProtKB-ARBA"/>
</dbReference>
<feature type="domain" description="Solute-binding protein family 5" evidence="2">
    <location>
        <begin position="397"/>
        <end position="594"/>
    </location>
</feature>
<feature type="region of interest" description="Disordered" evidence="1">
    <location>
        <begin position="490"/>
        <end position="510"/>
    </location>
</feature>
<dbReference type="Gene3D" id="3.90.76.10">
    <property type="entry name" value="Dipeptide-binding Protein, Domain 1"/>
    <property type="match status" value="1"/>
</dbReference>
<dbReference type="InterPro" id="IPR030678">
    <property type="entry name" value="Peptide/Ni-bd"/>
</dbReference>
<dbReference type="Gene3D" id="3.10.105.10">
    <property type="entry name" value="Dipeptide-binding Protein, Domain 3"/>
    <property type="match status" value="1"/>
</dbReference>
<organism evidence="3 4">
    <name type="scientific">Streptomyces hoynatensis</name>
    <dbReference type="NCBI Taxonomy" id="1141874"/>
    <lineage>
        <taxon>Bacteria</taxon>
        <taxon>Bacillati</taxon>
        <taxon>Actinomycetota</taxon>
        <taxon>Actinomycetes</taxon>
        <taxon>Kitasatosporales</taxon>
        <taxon>Streptomycetaceae</taxon>
        <taxon>Streptomyces</taxon>
    </lineage>
</organism>
<dbReference type="EMBL" id="RBAL01000001">
    <property type="protein sequence ID" value="RKN47053.1"/>
    <property type="molecule type" value="Genomic_DNA"/>
</dbReference>
<evidence type="ECO:0000313" key="4">
    <source>
        <dbReference type="Proteomes" id="UP000272474"/>
    </source>
</evidence>
<proteinExistence type="predicted"/>
<dbReference type="InterPro" id="IPR039424">
    <property type="entry name" value="SBP_5"/>
</dbReference>